<dbReference type="InterPro" id="IPR010287">
    <property type="entry name" value="DUF892_YciF-like"/>
</dbReference>
<dbReference type="KEGG" id="bid:Bind_3829"/>
<dbReference type="CDD" id="cd00657">
    <property type="entry name" value="Ferritin_like"/>
    <property type="match status" value="1"/>
</dbReference>
<dbReference type="RefSeq" id="WP_012382977.1">
    <property type="nucleotide sequence ID" value="NC_010580.1"/>
</dbReference>
<evidence type="ECO:0000313" key="2">
    <source>
        <dbReference type="Proteomes" id="UP000001695"/>
    </source>
</evidence>
<dbReference type="InterPro" id="IPR012347">
    <property type="entry name" value="Ferritin-like"/>
</dbReference>
<keyword evidence="1" id="KW-0614">Plasmid</keyword>
<name>B2ILG4_BEII9</name>
<gene>
    <name evidence="1" type="ordered locus">Bind_3829</name>
</gene>
<dbReference type="Gene3D" id="1.20.1260.10">
    <property type="match status" value="1"/>
</dbReference>
<sequence length="168" mass="19008">MATAEEHLVEWLRDAHAMEQQAETMLSSFAGRVENYPDLKSRIERHLEETRQQVQIIRRCIVRRGGDTSTIKDLAAKFVAMTQGFGGVFAGDEVIKGSMASYSFEEVEIASYTVLIAAAEALGDHETRSACEAILAQEENMAQWLRAHLPEITTQYLRREAMHLEEQH</sequence>
<reference evidence="1 2" key="1">
    <citation type="submission" date="2008-03" db="EMBL/GenBank/DDBJ databases">
        <title>Complete sequence of plasmid1 of Beijerinckia indica subsp. indica ATCC 9039.</title>
        <authorList>
            <consortium name="US DOE Joint Genome Institute"/>
            <person name="Copeland A."/>
            <person name="Lucas S."/>
            <person name="Lapidus A."/>
            <person name="Glavina del Rio T."/>
            <person name="Dalin E."/>
            <person name="Tice H."/>
            <person name="Bruce D."/>
            <person name="Goodwin L."/>
            <person name="Pitluck S."/>
            <person name="LaButti K."/>
            <person name="Schmutz J."/>
            <person name="Larimer F."/>
            <person name="Land M."/>
            <person name="Hauser L."/>
            <person name="Kyrpides N."/>
            <person name="Mikhailova N."/>
            <person name="Dunfield P.F."/>
            <person name="Dedysh S.N."/>
            <person name="Liesack W."/>
            <person name="Saw J.H."/>
            <person name="Alam M."/>
            <person name="Chen Y."/>
            <person name="Murrell J.C."/>
            <person name="Richardson P."/>
        </authorList>
    </citation>
    <scope>NUCLEOTIDE SEQUENCE [LARGE SCALE GENOMIC DNA]</scope>
    <source>
        <strain evidence="2">ATCC 9039 / DSM 1715 / NCIMB 8712</strain>
        <plasmid evidence="1 2">pBIND01</plasmid>
    </source>
</reference>
<keyword evidence="2" id="KW-1185">Reference proteome</keyword>
<dbReference type="Pfam" id="PF05974">
    <property type="entry name" value="DUF892"/>
    <property type="match status" value="1"/>
</dbReference>
<dbReference type="EMBL" id="CP001017">
    <property type="protein sequence ID" value="ACB97364.1"/>
    <property type="molecule type" value="Genomic_DNA"/>
</dbReference>
<accession>B2ILG4</accession>
<dbReference type="SUPFAM" id="SSF47240">
    <property type="entry name" value="Ferritin-like"/>
    <property type="match status" value="1"/>
</dbReference>
<geneLocation type="plasmid" evidence="1 2">
    <name>pBIND01</name>
</geneLocation>
<organism evidence="1 2">
    <name type="scientific">Beijerinckia indica subsp. indica (strain ATCC 9039 / DSM 1715 / NCIMB 8712)</name>
    <dbReference type="NCBI Taxonomy" id="395963"/>
    <lineage>
        <taxon>Bacteria</taxon>
        <taxon>Pseudomonadati</taxon>
        <taxon>Pseudomonadota</taxon>
        <taxon>Alphaproteobacteria</taxon>
        <taxon>Hyphomicrobiales</taxon>
        <taxon>Beijerinckiaceae</taxon>
        <taxon>Beijerinckia</taxon>
    </lineage>
</organism>
<dbReference type="InterPro" id="IPR009078">
    <property type="entry name" value="Ferritin-like_SF"/>
</dbReference>
<protein>
    <submittedName>
        <fullName evidence="1">Uncharacterized protein</fullName>
    </submittedName>
</protein>
<dbReference type="OrthoDB" id="7273732at2"/>
<dbReference type="AlphaFoldDB" id="B2ILG4"/>
<dbReference type="Proteomes" id="UP000001695">
    <property type="component" value="Plasmid pBIND01"/>
</dbReference>
<dbReference type="HOGENOM" id="CLU_093759_1_0_5"/>
<proteinExistence type="predicted"/>
<evidence type="ECO:0000313" key="1">
    <source>
        <dbReference type="EMBL" id="ACB97364.1"/>
    </source>
</evidence>